<dbReference type="GeneID" id="33334411"/>
<reference evidence="1 6" key="2">
    <citation type="submission" date="2016-04" db="EMBL/GenBank/DDBJ databases">
        <title>Complete genome sequence of Thermococcus thioreducens type strain OGL-20P.</title>
        <authorList>
            <person name="Oger P.M."/>
        </authorList>
    </citation>
    <scope>NUCLEOTIDE SEQUENCE [LARGE SCALE GENOMIC DNA]</scope>
    <source>
        <strain evidence="1 6">OGL-20P</strain>
    </source>
</reference>
<dbReference type="RefSeq" id="WP_055429574.1">
    <property type="nucleotide sequence ID" value="NZ_CP015105.1"/>
</dbReference>
<dbReference type="Proteomes" id="UP000182125">
    <property type="component" value="Unassembled WGS sequence"/>
</dbReference>
<evidence type="ECO:0000313" key="5">
    <source>
        <dbReference type="Proteomes" id="UP000182125"/>
    </source>
</evidence>
<evidence type="ECO:0000313" key="6">
    <source>
        <dbReference type="Proteomes" id="UP000250136"/>
    </source>
</evidence>
<dbReference type="EMBL" id="LIXN01000009">
    <property type="protein sequence ID" value="KQH82343.1"/>
    <property type="molecule type" value="Genomic_DNA"/>
</dbReference>
<reference evidence="2 4" key="1">
    <citation type="submission" date="2015-08" db="EMBL/GenBank/DDBJ databases">
        <title>Thermococcus thioreducens DSM 14981 genome sequencing.</title>
        <authorList>
            <person name="Hong S.-J."/>
            <person name="Kim M.-C."/>
            <person name="Shin J.-H."/>
        </authorList>
    </citation>
    <scope>NUCLEOTIDE SEQUENCE [LARGE SCALE GENOMIC DNA]</scope>
    <source>
        <strain evidence="2 4">DSM 14981</strain>
    </source>
</reference>
<protein>
    <submittedName>
        <fullName evidence="2">Uncharacterized protein</fullName>
    </submittedName>
</protein>
<evidence type="ECO:0000313" key="1">
    <source>
        <dbReference type="EMBL" id="ASJ12879.1"/>
    </source>
</evidence>
<dbReference type="KEGG" id="ttd:A3L14_08265"/>
<proteinExistence type="predicted"/>
<organism evidence="2 4">
    <name type="scientific">Thermococcus thioreducens</name>
    <dbReference type="NCBI Taxonomy" id="277988"/>
    <lineage>
        <taxon>Archaea</taxon>
        <taxon>Methanobacteriati</taxon>
        <taxon>Methanobacteriota</taxon>
        <taxon>Thermococci</taxon>
        <taxon>Thermococcales</taxon>
        <taxon>Thermococcaceae</taxon>
        <taxon>Thermococcus</taxon>
    </lineage>
</organism>
<reference evidence="3 5" key="3">
    <citation type="submission" date="2016-10" db="EMBL/GenBank/DDBJ databases">
        <authorList>
            <person name="de Groot N.N."/>
        </authorList>
    </citation>
    <scope>NUCLEOTIDE SEQUENCE [LARGE SCALE GENOMIC DNA]</scope>
    <source>
        <strain evidence="3 5">OGL-20</strain>
    </source>
</reference>
<dbReference type="OrthoDB" id="89671at2157"/>
<dbReference type="Proteomes" id="UP000051862">
    <property type="component" value="Unassembled WGS sequence"/>
</dbReference>
<gene>
    <name evidence="1" type="ORF">A3L14_08265</name>
    <name evidence="2" type="ORF">AMR53_07025</name>
    <name evidence="3" type="ORF">SAMN05216170_0292</name>
</gene>
<sequence length="233" mass="25963">MESEVTEVPFSAQWESVVAIAGDPEELFPSFPYRVRLVKEGNRTIVSLSVRRFLMKFDFEGVLEFTFGEPFVTYVMKGRKGLLILSFAAEEGALLARASADIAGERRLRRKLRFLATESGKTLARMAESYELVAPKIIGSPADFVVQNFDPSLLPHIIRYVRLKLGKPSFALVGSNGGERFSVTIRDNVVERVEHEGPTGSAIIEVGKGVLDVTEDDFLGIDATGRYEIRIFR</sequence>
<dbReference type="STRING" id="277988.SAMN05216170_0292"/>
<evidence type="ECO:0000313" key="2">
    <source>
        <dbReference type="EMBL" id="KQH82343.1"/>
    </source>
</evidence>
<evidence type="ECO:0000313" key="4">
    <source>
        <dbReference type="Proteomes" id="UP000051862"/>
    </source>
</evidence>
<dbReference type="PATRIC" id="fig|277988.4.peg.1482"/>
<dbReference type="Proteomes" id="UP000250136">
    <property type="component" value="Chromosome"/>
</dbReference>
<name>A0A0Q2MRL7_9EURY</name>
<dbReference type="EMBL" id="CP015105">
    <property type="protein sequence ID" value="ASJ12879.1"/>
    <property type="molecule type" value="Genomic_DNA"/>
</dbReference>
<dbReference type="AlphaFoldDB" id="A0A0Q2MRL7"/>
<dbReference type="EMBL" id="FOIW01000001">
    <property type="protein sequence ID" value="SEV83928.1"/>
    <property type="molecule type" value="Genomic_DNA"/>
</dbReference>
<keyword evidence="6" id="KW-1185">Reference proteome</keyword>
<accession>A0A0Q2MRL7</accession>
<evidence type="ECO:0000313" key="3">
    <source>
        <dbReference type="EMBL" id="SEV83928.1"/>
    </source>
</evidence>